<keyword evidence="6" id="KW-1185">Reference proteome</keyword>
<dbReference type="Proteomes" id="UP001501115">
    <property type="component" value="Unassembled WGS sequence"/>
</dbReference>
<evidence type="ECO:0000259" key="4">
    <source>
        <dbReference type="Pfam" id="PF20703"/>
    </source>
</evidence>
<reference evidence="6" key="1">
    <citation type="journal article" date="2019" name="Int. J. Syst. Evol. Microbiol.">
        <title>The Global Catalogue of Microorganisms (GCM) 10K type strain sequencing project: providing services to taxonomists for standard genome sequencing and annotation.</title>
        <authorList>
            <consortium name="The Broad Institute Genomics Platform"/>
            <consortium name="The Broad Institute Genome Sequencing Center for Infectious Disease"/>
            <person name="Wu L."/>
            <person name="Ma J."/>
        </authorList>
    </citation>
    <scope>NUCLEOTIDE SEQUENCE [LARGE SCALE GENOMIC DNA]</scope>
    <source>
        <strain evidence="6">JCM 31290</strain>
    </source>
</reference>
<keyword evidence="3" id="KW-0472">Membrane</keyword>
<feature type="domain" description="Novel STAND NTPase 1" evidence="4">
    <location>
        <begin position="220"/>
        <end position="587"/>
    </location>
</feature>
<keyword evidence="3" id="KW-1133">Transmembrane helix</keyword>
<dbReference type="Gene3D" id="3.40.50.300">
    <property type="entry name" value="P-loop containing nucleotide triphosphate hydrolases"/>
    <property type="match status" value="1"/>
</dbReference>
<sequence>MTESTTSDPVAEDVLAAATVQVTGGDGHIGGLGVLIASTLVLTCAHVVLDALGLPTRREERPEGPVRVRLVLREGEETEAVVRDWVPVRANGSGDVAVLSLSRPLPEARPVVMVAPREVWDHTAIVFGLPRDDTGGGWHTARLRGGTRTGRLQMSPLDGQTDPVQPGFSGSAVWDDDLGAVVGIVASISPAHRGQSFCIPTRTVLDELPQLAELLAPDSPFPGLRPYTEEDSAYFFGRDEDVTAVVDLLCPRGAAPDGSATPEGCVTLTGPSGSGKSSLLLAGVLPRLKEQDVEVVALRAEGRLPDAPSVRDVLHTHRSARGLVLAIDQAEALLLRPEEELRALVDALLDACRHPGVAVLVALRTDFQDTALRHPELSRLVGGAPAHQLGLMTREQLTEVVRLPLRAFPGVEYDSGLADRLIDDATGRPGALPLLGFVLTTLWERQVGGRLRLATYDELGGLGGVLSSRADSAWKRAVRGTAPQAATGLLRALIQLPPGSGTALRARLARRDAGEEQWAVARELATARVLVLGADPERGETVELAHEALIEHWQPLADQLREDRAFLTWRGELRYDRARWWRAGRPDGLLLEDPALPVAERWLDDRGGELTSEDREFIEASVGLRARKEQEAARSERRKRYLRVLWAVVTVLAVVAAAVVSVLYLNLLTEQRRLASDRLAQQAARIDGTSLTVSSLYAVGAYRAESRAAARSALLAQYLRLQDVERVVMEGRQDVDDVALTGDGSAAYAVLANGDFVRMDLRGKKRPKPSLFSTRHDTERIAVSADGRRVARASDWGLVTLGVPVSSNLDKFRTIGLRKVDAAKKHPRSPYDLRFDGDGKRILATIPGEGVLMWETNDGRRTGRPLVPPRGWDAAQAWFGADDTVVARIVPSGAAADDARGRLVSWDLDDGSLHRPWGERATASATVSGNGRTLVTCTGQGALEAWRLGTTPKRFQSWNNSTFQGLCPLYTPRLDATGRYLINPTGRIGTDLGRMRFLVIDLESGWPATFDTPAAAPEDQNITGRGFAPPVALAGPPGDLRAIVGVGGSIVTVRVKPPTSFDTNALLNRIRTPDGQSGRMAVVDSKGTGLQLWNLADHRLLASARPSRELARMYAAFSPDGRRMLTIAEDGRTVLVWRIDGSSLREEHVLELPAPEGITASGPDPMTGLVPSWINLSFSDNDHAVISGLSYVSRWDLESGEPDGEIYRPPVQDRAQLANEAAGTYATALPGKPQAVVRTVAEIGVWDFTTGEFKRWIKRDDGDRSMRSFVLSPDGKVLAMQFAGGQVSLWDVEKKKKLPDLTYNGVYYLGRFLGDRLLHTTTATGEQVVWDVDDRQDTYRYYVGYGSVLSPSTDGKNLTIVDGSRTSTIPLDPERWTDRLCALAGREPTEAEKKLAVDPDQVEDVCPGF</sequence>
<name>A0ABP8F5C5_9ACTN</name>
<dbReference type="PANTHER" id="PTHR44019">
    <property type="entry name" value="WD REPEAT-CONTAINING PROTEIN 55"/>
    <property type="match status" value="1"/>
</dbReference>
<evidence type="ECO:0000256" key="1">
    <source>
        <dbReference type="ARBA" id="ARBA00022574"/>
    </source>
</evidence>
<evidence type="ECO:0000313" key="5">
    <source>
        <dbReference type="EMBL" id="GAA4295144.1"/>
    </source>
</evidence>
<dbReference type="RefSeq" id="WP_345659927.1">
    <property type="nucleotide sequence ID" value="NZ_BAABET010000001.1"/>
</dbReference>
<dbReference type="Pfam" id="PF13365">
    <property type="entry name" value="Trypsin_2"/>
    <property type="match status" value="1"/>
</dbReference>
<dbReference type="InterPro" id="IPR009003">
    <property type="entry name" value="Peptidase_S1_PA"/>
</dbReference>
<evidence type="ECO:0000256" key="2">
    <source>
        <dbReference type="ARBA" id="ARBA00022737"/>
    </source>
</evidence>
<protein>
    <recommendedName>
        <fullName evidence="4">Novel STAND NTPase 1 domain-containing protein</fullName>
    </recommendedName>
</protein>
<dbReference type="SUPFAM" id="SSF50494">
    <property type="entry name" value="Trypsin-like serine proteases"/>
    <property type="match status" value="1"/>
</dbReference>
<dbReference type="PANTHER" id="PTHR44019:SF8">
    <property type="entry name" value="POC1 CENTRIOLAR PROTEIN HOMOLOG"/>
    <property type="match status" value="1"/>
</dbReference>
<dbReference type="SUPFAM" id="SSF50998">
    <property type="entry name" value="Quinoprotein alcohol dehydrogenase-like"/>
    <property type="match status" value="1"/>
</dbReference>
<dbReference type="InterPro" id="IPR049052">
    <property type="entry name" value="nSTAND1"/>
</dbReference>
<dbReference type="Gene3D" id="2.40.10.120">
    <property type="match status" value="1"/>
</dbReference>
<evidence type="ECO:0000313" key="6">
    <source>
        <dbReference type="Proteomes" id="UP001501115"/>
    </source>
</evidence>
<feature type="transmembrane region" description="Helical" evidence="3">
    <location>
        <begin position="644"/>
        <end position="665"/>
    </location>
</feature>
<dbReference type="InterPro" id="IPR050505">
    <property type="entry name" value="WDR55/POC1"/>
</dbReference>
<dbReference type="SUPFAM" id="SSF52540">
    <property type="entry name" value="P-loop containing nucleoside triphosphate hydrolases"/>
    <property type="match status" value="1"/>
</dbReference>
<dbReference type="InterPro" id="IPR027417">
    <property type="entry name" value="P-loop_NTPase"/>
</dbReference>
<dbReference type="InterPro" id="IPR015943">
    <property type="entry name" value="WD40/YVTN_repeat-like_dom_sf"/>
</dbReference>
<dbReference type="InterPro" id="IPR011047">
    <property type="entry name" value="Quinoprotein_ADH-like_sf"/>
</dbReference>
<keyword evidence="3" id="KW-0812">Transmembrane</keyword>
<feature type="transmembrane region" description="Helical" evidence="3">
    <location>
        <begin position="29"/>
        <end position="52"/>
    </location>
</feature>
<proteinExistence type="predicted"/>
<keyword evidence="1" id="KW-0853">WD repeat</keyword>
<organism evidence="5 6">
    <name type="scientific">Streptomyces venetus</name>
    <dbReference type="NCBI Taxonomy" id="1701086"/>
    <lineage>
        <taxon>Bacteria</taxon>
        <taxon>Bacillati</taxon>
        <taxon>Actinomycetota</taxon>
        <taxon>Actinomycetes</taxon>
        <taxon>Kitasatosporales</taxon>
        <taxon>Streptomycetaceae</taxon>
        <taxon>Streptomyces</taxon>
    </lineage>
</organism>
<dbReference type="Pfam" id="PF20703">
    <property type="entry name" value="nSTAND1"/>
    <property type="match status" value="1"/>
</dbReference>
<dbReference type="Gene3D" id="2.130.10.10">
    <property type="entry name" value="YVTN repeat-like/Quinoprotein amine dehydrogenase"/>
    <property type="match status" value="3"/>
</dbReference>
<evidence type="ECO:0000256" key="3">
    <source>
        <dbReference type="SAM" id="Phobius"/>
    </source>
</evidence>
<comment type="caution">
    <text evidence="5">The sequence shown here is derived from an EMBL/GenBank/DDBJ whole genome shotgun (WGS) entry which is preliminary data.</text>
</comment>
<gene>
    <name evidence="5" type="ORF">GCM10023086_07920</name>
</gene>
<keyword evidence="2" id="KW-0677">Repeat</keyword>
<dbReference type="EMBL" id="BAABET010000001">
    <property type="protein sequence ID" value="GAA4295144.1"/>
    <property type="molecule type" value="Genomic_DNA"/>
</dbReference>
<accession>A0ABP8F5C5</accession>